<feature type="compositionally biased region" description="Basic residues" evidence="1">
    <location>
        <begin position="237"/>
        <end position="262"/>
    </location>
</feature>
<keyword evidence="2" id="KW-0472">Membrane</keyword>
<feature type="compositionally biased region" description="Low complexity" evidence="1">
    <location>
        <begin position="286"/>
        <end position="311"/>
    </location>
</feature>
<feature type="compositionally biased region" description="Polar residues" evidence="1">
    <location>
        <begin position="69"/>
        <end position="80"/>
    </location>
</feature>
<feature type="compositionally biased region" description="Polar residues" evidence="1">
    <location>
        <begin position="120"/>
        <end position="137"/>
    </location>
</feature>
<feature type="compositionally biased region" description="Low complexity" evidence="1">
    <location>
        <begin position="164"/>
        <end position="173"/>
    </location>
</feature>
<evidence type="ECO:0000256" key="2">
    <source>
        <dbReference type="SAM" id="Phobius"/>
    </source>
</evidence>
<feature type="compositionally biased region" description="Low complexity" evidence="1">
    <location>
        <begin position="263"/>
        <end position="274"/>
    </location>
</feature>
<evidence type="ECO:0000256" key="1">
    <source>
        <dbReference type="SAM" id="MobiDB-lite"/>
    </source>
</evidence>
<name>A0ABP1R301_9HEXA</name>
<evidence type="ECO:0000313" key="4">
    <source>
        <dbReference type="Proteomes" id="UP001642540"/>
    </source>
</evidence>
<dbReference type="EMBL" id="CAXLJM020000057">
    <property type="protein sequence ID" value="CAL8118547.1"/>
    <property type="molecule type" value="Genomic_DNA"/>
</dbReference>
<feature type="region of interest" description="Disordered" evidence="1">
    <location>
        <begin position="214"/>
        <end position="311"/>
    </location>
</feature>
<sequence>MKSFRCLQSCVNKNILNAGTNLFWCFVIAVIFVPLESECNSGGGGYKKDKVVSSEVTIQSNSLSFDITGKNQVTPANNSTVKKEPERKLSASKNKSTNSTKVSQPKRQDIVYTFTSTFRPVPTSTKSPQKNVLSSPSPIEMDLSYSSKEDENISASSSKEDSSESSSESPQSKETSHPHPQSKSAVPSLLFISTLGTMGTSTMKSIQYFKTPSSAVLVTSSKKSTTKRPIRITTPRPPKKKRPPPSRNVIYHKGKRKPKPGRKTTTTTSTSTTTPDPEEYDYEQWSSENSSGESNSSSTNSLKNSSSTTNTKMPLSKLAMAMIHTSSGFNNSGAGDKIYFPKTPVNLLNILQAYTKQIADNTPEGNQRPIVQIPNTPFMLNLNQLNFAAKVGISFYYSLIAIIPLVYLAFGGIGRLGIFDAIVGRRIGRRKRRRKRSNEEQFYYGNGYNGNFPVSVLRSDYDSDEYAWIIGRISEIIIEMSLSPDSEMESND</sequence>
<keyword evidence="4" id="KW-1185">Reference proteome</keyword>
<reference evidence="3 4" key="1">
    <citation type="submission" date="2024-08" db="EMBL/GenBank/DDBJ databases">
        <authorList>
            <person name="Cucini C."/>
            <person name="Frati F."/>
        </authorList>
    </citation>
    <scope>NUCLEOTIDE SEQUENCE [LARGE SCALE GENOMIC DNA]</scope>
</reference>
<feature type="transmembrane region" description="Helical" evidence="2">
    <location>
        <begin position="15"/>
        <end position="35"/>
    </location>
</feature>
<comment type="caution">
    <text evidence="3">The sequence shown here is derived from an EMBL/GenBank/DDBJ whole genome shotgun (WGS) entry which is preliminary data.</text>
</comment>
<protein>
    <submittedName>
        <fullName evidence="3">Uncharacterized protein</fullName>
    </submittedName>
</protein>
<dbReference type="Proteomes" id="UP001642540">
    <property type="component" value="Unassembled WGS sequence"/>
</dbReference>
<feature type="region of interest" description="Disordered" evidence="1">
    <location>
        <begin position="69"/>
        <end position="106"/>
    </location>
</feature>
<keyword evidence="2" id="KW-0812">Transmembrane</keyword>
<organism evidence="3 4">
    <name type="scientific">Orchesella dallaii</name>
    <dbReference type="NCBI Taxonomy" id="48710"/>
    <lineage>
        <taxon>Eukaryota</taxon>
        <taxon>Metazoa</taxon>
        <taxon>Ecdysozoa</taxon>
        <taxon>Arthropoda</taxon>
        <taxon>Hexapoda</taxon>
        <taxon>Collembola</taxon>
        <taxon>Entomobryomorpha</taxon>
        <taxon>Entomobryoidea</taxon>
        <taxon>Orchesellidae</taxon>
        <taxon>Orchesellinae</taxon>
        <taxon>Orchesella</taxon>
    </lineage>
</organism>
<feature type="transmembrane region" description="Helical" evidence="2">
    <location>
        <begin position="395"/>
        <end position="423"/>
    </location>
</feature>
<keyword evidence="2" id="KW-1133">Transmembrane helix</keyword>
<feature type="region of interest" description="Disordered" evidence="1">
    <location>
        <begin position="120"/>
        <end position="186"/>
    </location>
</feature>
<proteinExistence type="predicted"/>
<gene>
    <name evidence="3" type="ORF">ODALV1_LOCUS18182</name>
</gene>
<accession>A0ABP1R301</accession>
<evidence type="ECO:0000313" key="3">
    <source>
        <dbReference type="EMBL" id="CAL8118547.1"/>
    </source>
</evidence>
<feature type="compositionally biased region" description="Low complexity" evidence="1">
    <location>
        <begin position="92"/>
        <end position="101"/>
    </location>
</feature>